<dbReference type="SUPFAM" id="SSF53681">
    <property type="entry name" value="Aspartate/glutamate racemase"/>
    <property type="match status" value="2"/>
</dbReference>
<organism evidence="3 4">
    <name type="scientific">Eubacterium ruminantium</name>
    <dbReference type="NCBI Taxonomy" id="42322"/>
    <lineage>
        <taxon>Bacteria</taxon>
        <taxon>Bacillati</taxon>
        <taxon>Bacillota</taxon>
        <taxon>Clostridia</taxon>
        <taxon>Eubacteriales</taxon>
        <taxon>Eubacteriaceae</taxon>
        <taxon>Eubacterium</taxon>
    </lineage>
</organism>
<dbReference type="PANTHER" id="PTHR21198">
    <property type="entry name" value="GLUTAMATE RACEMASE"/>
    <property type="match status" value="1"/>
</dbReference>
<dbReference type="InterPro" id="IPR001920">
    <property type="entry name" value="Asp/Glu_race"/>
</dbReference>
<dbReference type="EMBL" id="FUXA01000007">
    <property type="protein sequence ID" value="SJZ68258.1"/>
    <property type="molecule type" value="Genomic_DNA"/>
</dbReference>
<accession>A0A1T4MNG2</accession>
<dbReference type="InterPro" id="IPR004380">
    <property type="entry name" value="Asp_race"/>
</dbReference>
<proteinExistence type="inferred from homology"/>
<name>A0A1T4MNG2_9FIRM</name>
<reference evidence="3 4" key="1">
    <citation type="submission" date="2017-02" db="EMBL/GenBank/DDBJ databases">
        <authorList>
            <person name="Peterson S.W."/>
        </authorList>
    </citation>
    <scope>NUCLEOTIDE SEQUENCE [LARGE SCALE GENOMIC DNA]</scope>
    <source>
        <strain evidence="3 4">ATCC 17233</strain>
    </source>
</reference>
<dbReference type="GO" id="GO:0047661">
    <property type="term" value="F:amino-acid racemase activity"/>
    <property type="evidence" value="ECO:0007669"/>
    <property type="project" value="InterPro"/>
</dbReference>
<dbReference type="InterPro" id="IPR015942">
    <property type="entry name" value="Asp/Glu/hydantoin_racemase"/>
</dbReference>
<evidence type="ECO:0000313" key="3">
    <source>
        <dbReference type="EMBL" id="SJZ68258.1"/>
    </source>
</evidence>
<evidence type="ECO:0000256" key="2">
    <source>
        <dbReference type="ARBA" id="ARBA00023235"/>
    </source>
</evidence>
<dbReference type="NCBIfam" id="TIGR00035">
    <property type="entry name" value="asp_race"/>
    <property type="match status" value="1"/>
</dbReference>
<evidence type="ECO:0000313" key="4">
    <source>
        <dbReference type="Proteomes" id="UP000189857"/>
    </source>
</evidence>
<evidence type="ECO:0000256" key="1">
    <source>
        <dbReference type="ARBA" id="ARBA00007847"/>
    </source>
</evidence>
<dbReference type="PANTHER" id="PTHR21198:SF7">
    <property type="entry name" value="ASPARTATE-GLUTAMATE RACEMASE FAMILY"/>
    <property type="match status" value="1"/>
</dbReference>
<dbReference type="Proteomes" id="UP000189857">
    <property type="component" value="Unassembled WGS sequence"/>
</dbReference>
<dbReference type="Gene3D" id="3.40.50.1860">
    <property type="match status" value="2"/>
</dbReference>
<keyword evidence="2" id="KW-0413">Isomerase</keyword>
<sequence>MNKKKLGILGGMGPEATEILYKKIIEKTAVSGDRDHLDILIYSHATIPDRTEAILNGRQEELWDILSQDVKMLKGAGCEYLAVPCNTCHFFADRFDECMDGRFINMIEETAAYTAARGFKKVGIMATDGTVKNDMYGRALRKHGVDVVYPDPDAQSKVMSIIYDEIKAGEKGDKHKFMDAAASLRNKGCEAVVLACTELSVFNVNYELNSDYYIDALSVVTKACIEKCGGEYLF</sequence>
<protein>
    <submittedName>
        <fullName evidence="3">Aspartate racemase</fullName>
    </submittedName>
</protein>
<dbReference type="RefSeq" id="WP_078787128.1">
    <property type="nucleotide sequence ID" value="NZ_FMTO01000006.1"/>
</dbReference>
<comment type="similarity">
    <text evidence="1">Belongs to the aspartate/glutamate racemases family.</text>
</comment>
<dbReference type="AlphaFoldDB" id="A0A1T4MNG2"/>
<dbReference type="OrthoDB" id="9803739at2"/>
<dbReference type="Pfam" id="PF01177">
    <property type="entry name" value="Asp_Glu_race"/>
    <property type="match status" value="1"/>
</dbReference>
<keyword evidence="4" id="KW-1185">Reference proteome</keyword>
<gene>
    <name evidence="3" type="ORF">SAMN02745110_01288</name>
</gene>